<evidence type="ECO:0000256" key="1">
    <source>
        <dbReference type="ARBA" id="ARBA00022737"/>
    </source>
</evidence>
<evidence type="ECO:0000259" key="2">
    <source>
        <dbReference type="Pfam" id="PF25390"/>
    </source>
</evidence>
<name>A0A6S7H5V7_PARCT</name>
<accession>A0A6S7H5V7</accession>
<comment type="caution">
    <text evidence="3">The sequence shown here is derived from an EMBL/GenBank/DDBJ whole genome shotgun (WGS) entry which is preliminary data.</text>
</comment>
<dbReference type="PANTHER" id="PTHR46849:SF1">
    <property type="entry name" value="RCC1 DOMAIN-CONTAINING PROTEIN 1"/>
    <property type="match status" value="1"/>
</dbReference>
<dbReference type="PROSITE" id="PS00626">
    <property type="entry name" value="RCC1_2"/>
    <property type="match status" value="1"/>
</dbReference>
<dbReference type="InterPro" id="IPR009091">
    <property type="entry name" value="RCC1/BLIP-II"/>
</dbReference>
<reference evidence="3" key="1">
    <citation type="submission" date="2020-04" db="EMBL/GenBank/DDBJ databases">
        <authorList>
            <person name="Alioto T."/>
            <person name="Alioto T."/>
            <person name="Gomez Garrido J."/>
        </authorList>
    </citation>
    <scope>NUCLEOTIDE SEQUENCE</scope>
    <source>
        <strain evidence="3">A484AB</strain>
    </source>
</reference>
<evidence type="ECO:0000313" key="3">
    <source>
        <dbReference type="EMBL" id="CAB4000134.1"/>
    </source>
</evidence>
<feature type="domain" description="RCC1-like" evidence="2">
    <location>
        <begin position="142"/>
        <end position="375"/>
    </location>
</feature>
<dbReference type="InterPro" id="IPR058923">
    <property type="entry name" value="RCC1-like_dom"/>
</dbReference>
<sequence>MAASEGVRKLKEHYLFGFAKFFSFLNHQKSSGLTQGVQVNAKGDDKMSYMTPVRINVAPNFDKTCVTWLTSFHLSEDTGKVHVCGWCNGSKITANENVLLPIESKILDVQGGWKELILISNDGKCHMISNLHNDWTAAVYENEAKFTTCDVGDMHTIVVDEHGQAYKLETVNKIHQSLKTDNQMKSDSRLFSPIQLKVKVDLVSCGKEHVLLLNTTSGHVFSFGLGSRGQLGHGGVDAETTPKVIEALAGIRIKQVAAGGWHSLALSDIGDIYTWGWNNHGQLGITCLPPEVPQAFHMLPYIIEFPQECMVNHIACGTRHSAAVTSEPKSVWTWGWGQYGQLGHGDSLDRTVPTVVEYFQNTQILEITCGPWQTVVTLESIYEK</sequence>
<dbReference type="PANTHER" id="PTHR46849">
    <property type="entry name" value="RCC1 DOMAIN-CONTAINING PROTEIN 1"/>
    <property type="match status" value="1"/>
</dbReference>
<keyword evidence="4" id="KW-1185">Reference proteome</keyword>
<dbReference type="EMBL" id="CACRXK020003761">
    <property type="protein sequence ID" value="CAB4000134.1"/>
    <property type="molecule type" value="Genomic_DNA"/>
</dbReference>
<proteinExistence type="predicted"/>
<dbReference type="AlphaFoldDB" id="A0A6S7H5V7"/>
<dbReference type="InterPro" id="IPR052830">
    <property type="entry name" value="RCC1_domain-containing"/>
</dbReference>
<organism evidence="3 4">
    <name type="scientific">Paramuricea clavata</name>
    <name type="common">Red gorgonian</name>
    <name type="synonym">Violescent sea-whip</name>
    <dbReference type="NCBI Taxonomy" id="317549"/>
    <lineage>
        <taxon>Eukaryota</taxon>
        <taxon>Metazoa</taxon>
        <taxon>Cnidaria</taxon>
        <taxon>Anthozoa</taxon>
        <taxon>Octocorallia</taxon>
        <taxon>Malacalcyonacea</taxon>
        <taxon>Plexauridae</taxon>
        <taxon>Paramuricea</taxon>
    </lineage>
</organism>
<protein>
    <recommendedName>
        <fullName evidence="2">RCC1-like domain-containing protein</fullName>
    </recommendedName>
</protein>
<evidence type="ECO:0000313" key="4">
    <source>
        <dbReference type="Proteomes" id="UP001152795"/>
    </source>
</evidence>
<keyword evidence="1" id="KW-0677">Repeat</keyword>
<dbReference type="Pfam" id="PF25390">
    <property type="entry name" value="WD40_RLD"/>
    <property type="match status" value="1"/>
</dbReference>
<dbReference type="OrthoDB" id="5370059at2759"/>
<dbReference type="Proteomes" id="UP001152795">
    <property type="component" value="Unassembled WGS sequence"/>
</dbReference>
<dbReference type="PRINTS" id="PR00633">
    <property type="entry name" value="RCCNDNSATION"/>
</dbReference>
<dbReference type="InterPro" id="IPR000408">
    <property type="entry name" value="Reg_chr_condens"/>
</dbReference>
<dbReference type="SUPFAM" id="SSF50985">
    <property type="entry name" value="RCC1/BLIP-II"/>
    <property type="match status" value="1"/>
</dbReference>
<dbReference type="Gene3D" id="2.130.10.30">
    <property type="entry name" value="Regulator of chromosome condensation 1/beta-lactamase-inhibitor protein II"/>
    <property type="match status" value="2"/>
</dbReference>
<gene>
    <name evidence="3" type="ORF">PACLA_8A073853</name>
</gene>
<dbReference type="PROSITE" id="PS50012">
    <property type="entry name" value="RCC1_3"/>
    <property type="match status" value="3"/>
</dbReference>